<evidence type="ECO:0000313" key="10">
    <source>
        <dbReference type="Proteomes" id="UP000271974"/>
    </source>
</evidence>
<keyword evidence="4" id="KW-0238">DNA-binding</keyword>
<feature type="region of interest" description="Disordered" evidence="7">
    <location>
        <begin position="191"/>
        <end position="228"/>
    </location>
</feature>
<dbReference type="Pfam" id="PF07716">
    <property type="entry name" value="bZIP_2"/>
    <property type="match status" value="1"/>
</dbReference>
<feature type="compositionally biased region" description="Basic and acidic residues" evidence="7">
    <location>
        <begin position="308"/>
        <end position="322"/>
    </location>
</feature>
<gene>
    <name evidence="9" type="ORF">EGW08_007555</name>
</gene>
<feature type="compositionally biased region" description="Polar residues" evidence="7">
    <location>
        <begin position="191"/>
        <end position="210"/>
    </location>
</feature>
<dbReference type="EMBL" id="RQTK01000197">
    <property type="protein sequence ID" value="RUS84685.1"/>
    <property type="molecule type" value="Genomic_DNA"/>
</dbReference>
<proteinExistence type="inferred from homology"/>
<name>A0A3S0ZWF6_ELYCH</name>
<evidence type="ECO:0000256" key="1">
    <source>
        <dbReference type="ARBA" id="ARBA00004123"/>
    </source>
</evidence>
<dbReference type="PANTHER" id="PTHR13044:SF14">
    <property type="entry name" value="CRYPTOCEPHAL, ISOFORM A"/>
    <property type="match status" value="1"/>
</dbReference>
<evidence type="ECO:0000313" key="9">
    <source>
        <dbReference type="EMBL" id="RUS84685.1"/>
    </source>
</evidence>
<dbReference type="STRING" id="188477.A0A3S0ZWF6"/>
<dbReference type="GO" id="GO:0005634">
    <property type="term" value="C:nucleus"/>
    <property type="evidence" value="ECO:0007669"/>
    <property type="project" value="UniProtKB-SubCell"/>
</dbReference>
<dbReference type="OrthoDB" id="10039716at2759"/>
<comment type="similarity">
    <text evidence="2">Belongs to the bZIP family.</text>
</comment>
<evidence type="ECO:0000256" key="7">
    <source>
        <dbReference type="SAM" id="MobiDB-lite"/>
    </source>
</evidence>
<sequence>MSGLFDIGFAGSASAAASIVVKAPALDPFSASTDDQLGLLADFEPGMVLNSADPFYHHTLSSVDTSANQNKIDLFEKPGAALVSSDVSTAEWGDLGDPLADLETDPLGDESLDAFVNLDQLLTGDAFLDDITEVKPVINMTPHTEEPVSVISIPSPAGGDNTDLDFFDFLDCCVPEVIPVFQNPSPSFPVASTSASFQVEPTSSGTTTKGASRKRKATPKAAPRPVKTSMFEIPMPISENVVSTTTAAIYTSPCSPELDHDYTSKSKITAEMSAAEVICQEGIVKGKGKEVVDKQSIRRQKNNIASKRSREQRKQKFSDLDREAEELVERNAALRLKIVELERVAREMKAALVAKMAGK</sequence>
<dbReference type="GO" id="GO:0001228">
    <property type="term" value="F:DNA-binding transcription activator activity, RNA polymerase II-specific"/>
    <property type="evidence" value="ECO:0007669"/>
    <property type="project" value="TreeGrafter"/>
</dbReference>
<dbReference type="GO" id="GO:0000977">
    <property type="term" value="F:RNA polymerase II transcription regulatory region sequence-specific DNA binding"/>
    <property type="evidence" value="ECO:0007669"/>
    <property type="project" value="TreeGrafter"/>
</dbReference>
<comment type="caution">
    <text evidence="9">The sequence shown here is derived from an EMBL/GenBank/DDBJ whole genome shotgun (WGS) entry which is preliminary data.</text>
</comment>
<dbReference type="Gene3D" id="1.20.5.170">
    <property type="match status" value="1"/>
</dbReference>
<keyword evidence="5" id="KW-0804">Transcription</keyword>
<dbReference type="SMART" id="SM00338">
    <property type="entry name" value="BRLZ"/>
    <property type="match status" value="1"/>
</dbReference>
<keyword evidence="6" id="KW-0539">Nucleus</keyword>
<evidence type="ECO:0000256" key="3">
    <source>
        <dbReference type="ARBA" id="ARBA00023015"/>
    </source>
</evidence>
<evidence type="ECO:0000256" key="5">
    <source>
        <dbReference type="ARBA" id="ARBA00023163"/>
    </source>
</evidence>
<feature type="domain" description="BZIP" evidence="8">
    <location>
        <begin position="292"/>
        <end position="355"/>
    </location>
</feature>
<dbReference type="InterPro" id="IPR046347">
    <property type="entry name" value="bZIP_sf"/>
</dbReference>
<organism evidence="9 10">
    <name type="scientific">Elysia chlorotica</name>
    <name type="common">Eastern emerald elysia</name>
    <name type="synonym">Sea slug</name>
    <dbReference type="NCBI Taxonomy" id="188477"/>
    <lineage>
        <taxon>Eukaryota</taxon>
        <taxon>Metazoa</taxon>
        <taxon>Spiralia</taxon>
        <taxon>Lophotrochozoa</taxon>
        <taxon>Mollusca</taxon>
        <taxon>Gastropoda</taxon>
        <taxon>Heterobranchia</taxon>
        <taxon>Euthyneura</taxon>
        <taxon>Panpulmonata</taxon>
        <taxon>Sacoglossa</taxon>
        <taxon>Placobranchoidea</taxon>
        <taxon>Plakobranchidae</taxon>
        <taxon>Elysia</taxon>
    </lineage>
</organism>
<protein>
    <recommendedName>
        <fullName evidence="8">BZIP domain-containing protein</fullName>
    </recommendedName>
</protein>
<keyword evidence="3" id="KW-0805">Transcription regulation</keyword>
<dbReference type="InterPro" id="IPR004827">
    <property type="entry name" value="bZIP"/>
</dbReference>
<comment type="subcellular location">
    <subcellularLocation>
        <location evidence="1">Nucleus</location>
    </subcellularLocation>
</comment>
<dbReference type="SUPFAM" id="SSF57959">
    <property type="entry name" value="Leucine zipper domain"/>
    <property type="match status" value="1"/>
</dbReference>
<dbReference type="CDD" id="cd14813">
    <property type="entry name" value="bZIP_BmCbz-like"/>
    <property type="match status" value="1"/>
</dbReference>
<dbReference type="PANTHER" id="PTHR13044">
    <property type="entry name" value="ACTIVATING TRANSCRIPTION FACTOR ATF 4/5"/>
    <property type="match status" value="1"/>
</dbReference>
<dbReference type="AlphaFoldDB" id="A0A3S0ZWF6"/>
<feature type="region of interest" description="Disordered" evidence="7">
    <location>
        <begin position="301"/>
        <end position="322"/>
    </location>
</feature>
<reference evidence="9 10" key="1">
    <citation type="submission" date="2019-01" db="EMBL/GenBank/DDBJ databases">
        <title>A draft genome assembly of the solar-powered sea slug Elysia chlorotica.</title>
        <authorList>
            <person name="Cai H."/>
            <person name="Li Q."/>
            <person name="Fang X."/>
            <person name="Li J."/>
            <person name="Curtis N.E."/>
            <person name="Altenburger A."/>
            <person name="Shibata T."/>
            <person name="Feng M."/>
            <person name="Maeda T."/>
            <person name="Schwartz J.A."/>
            <person name="Shigenobu S."/>
            <person name="Lundholm N."/>
            <person name="Nishiyama T."/>
            <person name="Yang H."/>
            <person name="Hasebe M."/>
            <person name="Li S."/>
            <person name="Pierce S.K."/>
            <person name="Wang J."/>
        </authorList>
    </citation>
    <scope>NUCLEOTIDE SEQUENCE [LARGE SCALE GENOMIC DNA]</scope>
    <source>
        <strain evidence="9">EC2010</strain>
        <tissue evidence="9">Whole organism of an adult</tissue>
    </source>
</reference>
<evidence type="ECO:0000259" key="8">
    <source>
        <dbReference type="PROSITE" id="PS50217"/>
    </source>
</evidence>
<dbReference type="PROSITE" id="PS50217">
    <property type="entry name" value="BZIP"/>
    <property type="match status" value="1"/>
</dbReference>
<evidence type="ECO:0000256" key="2">
    <source>
        <dbReference type="ARBA" id="ARBA00007163"/>
    </source>
</evidence>
<accession>A0A3S0ZWF6</accession>
<keyword evidence="10" id="KW-1185">Reference proteome</keyword>
<evidence type="ECO:0000256" key="4">
    <source>
        <dbReference type="ARBA" id="ARBA00023125"/>
    </source>
</evidence>
<dbReference type="Proteomes" id="UP000271974">
    <property type="component" value="Unassembled WGS sequence"/>
</dbReference>
<evidence type="ECO:0000256" key="6">
    <source>
        <dbReference type="ARBA" id="ARBA00023242"/>
    </source>
</evidence>